<dbReference type="Gene3D" id="2.120.10.30">
    <property type="entry name" value="TolB, C-terminal domain"/>
    <property type="match status" value="1"/>
</dbReference>
<accession>A0A8J4VGZ3</accession>
<dbReference type="Pfam" id="PF03088">
    <property type="entry name" value="Str_synth"/>
    <property type="match status" value="1"/>
</dbReference>
<evidence type="ECO:0000256" key="1">
    <source>
        <dbReference type="ARBA" id="ARBA00004116"/>
    </source>
</evidence>
<evidence type="ECO:0000256" key="6">
    <source>
        <dbReference type="SAM" id="SignalP"/>
    </source>
</evidence>
<evidence type="ECO:0000256" key="3">
    <source>
        <dbReference type="ARBA" id="ARBA00022554"/>
    </source>
</evidence>
<keyword evidence="5" id="KW-0325">Glycoprotein</keyword>
<evidence type="ECO:0000313" key="9">
    <source>
        <dbReference type="Proteomes" id="UP000737018"/>
    </source>
</evidence>
<dbReference type="PANTHER" id="PTHR10426:SF79">
    <property type="entry name" value="PROTEIN STRICTOSIDINE SYNTHASE-LIKE 2"/>
    <property type="match status" value="1"/>
</dbReference>
<evidence type="ECO:0000259" key="7">
    <source>
        <dbReference type="Pfam" id="PF03088"/>
    </source>
</evidence>
<keyword evidence="4 6" id="KW-0732">Signal</keyword>
<comment type="subcellular location">
    <subcellularLocation>
        <location evidence="1">Vacuole</location>
    </subcellularLocation>
</comment>
<protein>
    <recommendedName>
        <fullName evidence="7">Strictosidine synthase conserved region domain-containing protein</fullName>
    </recommendedName>
</protein>
<name>A0A8J4VGZ3_9ROSI</name>
<dbReference type="InterPro" id="IPR011042">
    <property type="entry name" value="6-blade_b-propeller_TolB-like"/>
</dbReference>
<dbReference type="FunFam" id="2.120.10.30:FF:000032">
    <property type="entry name" value="Protein STRICTOSIDINE SYNTHASE-LIKE 13"/>
    <property type="match status" value="1"/>
</dbReference>
<dbReference type="PANTHER" id="PTHR10426">
    <property type="entry name" value="STRICTOSIDINE SYNTHASE-RELATED"/>
    <property type="match status" value="1"/>
</dbReference>
<dbReference type="GO" id="GO:0005773">
    <property type="term" value="C:vacuole"/>
    <property type="evidence" value="ECO:0007669"/>
    <property type="project" value="UniProtKB-SubCell"/>
</dbReference>
<dbReference type="SUPFAM" id="SSF63829">
    <property type="entry name" value="Calcium-dependent phosphotriesterase"/>
    <property type="match status" value="1"/>
</dbReference>
<feature type="chain" id="PRO_5035327944" description="Strictosidine synthase conserved region domain-containing protein" evidence="6">
    <location>
        <begin position="21"/>
        <end position="375"/>
    </location>
</feature>
<gene>
    <name evidence="8" type="ORF">CMV_025275</name>
</gene>
<dbReference type="InterPro" id="IPR018119">
    <property type="entry name" value="Strictosidine_synth_cons-reg"/>
</dbReference>
<sequence length="375" mass="42117">MKPKLLLTAFIALLLSLLIAVPVKRIRYSSDATPNNEKAFNNKFWQFEAIPIEGAVGPESFAFDPLGGGPYTGISDGRIIKWDQNQRRWINFAITSPQRDGCEGPHDHDKMEHICGRPLGLGFDTATGDLYIADAYMGLLVVGPNGGMATKVATRIPLGFTNGLDIDHRNVVVYFSDSSSQYQRRNHISSVLSGDKTGRLMKYDPKDKQVTVLLKNLSFPNGVALSENGHYILVADSTNCKIMRYWLETSKAGTFEVFAQLPGFPDNIKRSPRGGFWVAIYSRRERIIEWMLSYPWIGNALLKLPFDITKAYTYLAKWRASGMAVRLSEQGEVLEIFEEKSGIRWRSISEVKEKDGNLWIGSIIMPFVGMYKSNS</sequence>
<dbReference type="EMBL" id="JRKL02006564">
    <property type="protein sequence ID" value="KAF3948764.1"/>
    <property type="molecule type" value="Genomic_DNA"/>
</dbReference>
<evidence type="ECO:0000256" key="2">
    <source>
        <dbReference type="ARBA" id="ARBA00009191"/>
    </source>
</evidence>
<dbReference type="Proteomes" id="UP000737018">
    <property type="component" value="Unassembled WGS sequence"/>
</dbReference>
<organism evidence="8 9">
    <name type="scientific">Castanea mollissima</name>
    <name type="common">Chinese chestnut</name>
    <dbReference type="NCBI Taxonomy" id="60419"/>
    <lineage>
        <taxon>Eukaryota</taxon>
        <taxon>Viridiplantae</taxon>
        <taxon>Streptophyta</taxon>
        <taxon>Embryophyta</taxon>
        <taxon>Tracheophyta</taxon>
        <taxon>Spermatophyta</taxon>
        <taxon>Magnoliopsida</taxon>
        <taxon>eudicotyledons</taxon>
        <taxon>Gunneridae</taxon>
        <taxon>Pentapetalae</taxon>
        <taxon>rosids</taxon>
        <taxon>fabids</taxon>
        <taxon>Fagales</taxon>
        <taxon>Fagaceae</taxon>
        <taxon>Castanea</taxon>
    </lineage>
</organism>
<comment type="caution">
    <text evidence="8">The sequence shown here is derived from an EMBL/GenBank/DDBJ whole genome shotgun (WGS) entry which is preliminary data.</text>
</comment>
<evidence type="ECO:0000313" key="8">
    <source>
        <dbReference type="EMBL" id="KAF3948764.1"/>
    </source>
</evidence>
<comment type="similarity">
    <text evidence="2">Belongs to the strictosidine synthase family.</text>
</comment>
<keyword evidence="9" id="KW-1185">Reference proteome</keyword>
<keyword evidence="3" id="KW-0926">Vacuole</keyword>
<dbReference type="Pfam" id="PF20067">
    <property type="entry name" value="SSL_N"/>
    <property type="match status" value="1"/>
</dbReference>
<dbReference type="AlphaFoldDB" id="A0A8J4VGZ3"/>
<evidence type="ECO:0000256" key="4">
    <source>
        <dbReference type="ARBA" id="ARBA00022729"/>
    </source>
</evidence>
<proteinExistence type="inferred from homology"/>
<dbReference type="GO" id="GO:0012505">
    <property type="term" value="C:endomembrane system"/>
    <property type="evidence" value="ECO:0007669"/>
    <property type="project" value="TreeGrafter"/>
</dbReference>
<feature type="domain" description="Strictosidine synthase conserved region" evidence="7">
    <location>
        <begin position="162"/>
        <end position="248"/>
    </location>
</feature>
<evidence type="ECO:0000256" key="5">
    <source>
        <dbReference type="ARBA" id="ARBA00023180"/>
    </source>
</evidence>
<dbReference type="GO" id="GO:0016787">
    <property type="term" value="F:hydrolase activity"/>
    <property type="evidence" value="ECO:0007669"/>
    <property type="project" value="TreeGrafter"/>
</dbReference>
<feature type="signal peptide" evidence="6">
    <location>
        <begin position="1"/>
        <end position="20"/>
    </location>
</feature>
<dbReference type="OrthoDB" id="5307922at2759"/>
<reference evidence="8" key="1">
    <citation type="submission" date="2020-03" db="EMBL/GenBank/DDBJ databases">
        <title>Castanea mollissima Vanexum genome sequencing.</title>
        <authorList>
            <person name="Staton M."/>
        </authorList>
    </citation>
    <scope>NUCLEOTIDE SEQUENCE</scope>
    <source>
        <tissue evidence="8">Leaf</tissue>
    </source>
</reference>